<evidence type="ECO:0000313" key="9">
    <source>
        <dbReference type="Proteomes" id="UP000049828"/>
    </source>
</evidence>
<organism evidence="8 9">
    <name type="scientific">Roseburia inulinivorans</name>
    <dbReference type="NCBI Taxonomy" id="360807"/>
    <lineage>
        <taxon>Bacteria</taxon>
        <taxon>Bacillati</taxon>
        <taxon>Bacillota</taxon>
        <taxon>Clostridia</taxon>
        <taxon>Lachnospirales</taxon>
        <taxon>Lachnospiraceae</taxon>
        <taxon>Roseburia</taxon>
    </lineage>
</organism>
<feature type="transmembrane region" description="Helical" evidence="6">
    <location>
        <begin position="384"/>
        <end position="406"/>
    </location>
</feature>
<evidence type="ECO:0000256" key="6">
    <source>
        <dbReference type="SAM" id="Phobius"/>
    </source>
</evidence>
<evidence type="ECO:0000313" key="8">
    <source>
        <dbReference type="EMBL" id="CRL31851.1"/>
    </source>
</evidence>
<feature type="domain" description="Major facilitator superfamily (MFS) profile" evidence="7">
    <location>
        <begin position="1"/>
        <end position="412"/>
    </location>
</feature>
<feature type="transmembrane region" description="Helical" evidence="6">
    <location>
        <begin position="293"/>
        <end position="311"/>
    </location>
</feature>
<keyword evidence="2" id="KW-0813">Transport</keyword>
<protein>
    <submittedName>
        <fullName evidence="8">Major facilitator superfamily protein</fullName>
    </submittedName>
</protein>
<dbReference type="CDD" id="cd17353">
    <property type="entry name" value="MFS_OFA_like"/>
    <property type="match status" value="1"/>
</dbReference>
<dbReference type="Proteomes" id="UP000049828">
    <property type="component" value="Unassembled WGS sequence"/>
</dbReference>
<evidence type="ECO:0000256" key="1">
    <source>
        <dbReference type="ARBA" id="ARBA00004651"/>
    </source>
</evidence>
<comment type="subcellular location">
    <subcellularLocation>
        <location evidence="1">Cell membrane</location>
        <topology evidence="1">Multi-pass membrane protein</topology>
    </subcellularLocation>
</comment>
<keyword evidence="4 6" id="KW-1133">Transmembrane helix</keyword>
<evidence type="ECO:0000256" key="2">
    <source>
        <dbReference type="ARBA" id="ARBA00022448"/>
    </source>
</evidence>
<keyword evidence="5 6" id="KW-0472">Membrane</keyword>
<feature type="transmembrane region" description="Helical" evidence="6">
    <location>
        <begin position="317"/>
        <end position="340"/>
    </location>
</feature>
<dbReference type="EMBL" id="CVRS01000002">
    <property type="protein sequence ID" value="CRL31851.1"/>
    <property type="molecule type" value="Genomic_DNA"/>
</dbReference>
<dbReference type="InterPro" id="IPR052983">
    <property type="entry name" value="MFS_Riboflavin_Transporter"/>
</dbReference>
<evidence type="ECO:0000256" key="4">
    <source>
        <dbReference type="ARBA" id="ARBA00022989"/>
    </source>
</evidence>
<feature type="transmembrane region" description="Helical" evidence="6">
    <location>
        <begin position="261"/>
        <end position="281"/>
    </location>
</feature>
<dbReference type="AlphaFoldDB" id="A0A0M6WBF0"/>
<feature type="transmembrane region" description="Helical" evidence="6">
    <location>
        <begin position="352"/>
        <end position="372"/>
    </location>
</feature>
<dbReference type="GO" id="GO:0022857">
    <property type="term" value="F:transmembrane transporter activity"/>
    <property type="evidence" value="ECO:0007669"/>
    <property type="project" value="InterPro"/>
</dbReference>
<dbReference type="PROSITE" id="PS50850">
    <property type="entry name" value="MFS"/>
    <property type="match status" value="1"/>
</dbReference>
<keyword evidence="9" id="KW-1185">Reference proteome</keyword>
<feature type="transmembrane region" description="Helical" evidence="6">
    <location>
        <begin position="137"/>
        <end position="162"/>
    </location>
</feature>
<dbReference type="Gene3D" id="1.20.1250.20">
    <property type="entry name" value="MFS general substrate transporter like domains"/>
    <property type="match status" value="2"/>
</dbReference>
<dbReference type="OrthoDB" id="9793415at2"/>
<keyword evidence="3 6" id="KW-0812">Transmembrane</keyword>
<dbReference type="SUPFAM" id="SSF103473">
    <property type="entry name" value="MFS general substrate transporter"/>
    <property type="match status" value="1"/>
</dbReference>
<dbReference type="InterPro" id="IPR011701">
    <property type="entry name" value="MFS"/>
</dbReference>
<proteinExistence type="predicted"/>
<reference evidence="9" key="1">
    <citation type="submission" date="2015-05" db="EMBL/GenBank/DDBJ databases">
        <authorList>
            <consortium name="Pathogen Informatics"/>
        </authorList>
    </citation>
    <scope>NUCLEOTIDE SEQUENCE [LARGE SCALE GENOMIC DNA]</scope>
    <source>
        <strain evidence="9">L1-83</strain>
    </source>
</reference>
<dbReference type="InterPro" id="IPR036259">
    <property type="entry name" value="MFS_trans_sf"/>
</dbReference>
<dbReference type="GO" id="GO:0005886">
    <property type="term" value="C:plasma membrane"/>
    <property type="evidence" value="ECO:0007669"/>
    <property type="project" value="UniProtKB-SubCell"/>
</dbReference>
<dbReference type="RefSeq" id="WP_055038987.1">
    <property type="nucleotide sequence ID" value="NZ_CVRS01000002.1"/>
</dbReference>
<evidence type="ECO:0000256" key="5">
    <source>
        <dbReference type="ARBA" id="ARBA00023136"/>
    </source>
</evidence>
<sequence>MNMNKKRWLILGACCLINLCLGSIYAWSVFSASMSEYLSSLTGQSITSADLAIVYTVANSVGPITMITGGWFNDKFGPKKVLLAGTIMYSIGLILSGFAVNTSMLLLTYGIIGGLGLGMAYGCTISTAVKYFPDKRGLIGGVTTAVYGLSSVIVSPIITIIVEKTNATVAFKGIGMVFLIVMVLCSLMVEACPADFVPEGYTKQAAVQSAQVAVDKNWKEMLQTPIFYVMIILLTCGAFSGMMIISQAAGLAQEMVGMTKMAASTAVSVLALFNASGRIAAGALSDKIGRIHTLMIAIGLSVVGAVVLYATGSGDNAQFYAGVSVIGISFGAFMGVFPGFTADQFGAKNNSVNYGIMFIGFAAAGFFGPTVMKSVYRTDGSYQRAFLIAVLLNVAGFVLCALYKFLAKKKNR</sequence>
<dbReference type="InterPro" id="IPR020846">
    <property type="entry name" value="MFS_dom"/>
</dbReference>
<accession>A0A0M6WBF0</accession>
<name>A0A0M6WBF0_9FIRM</name>
<feature type="transmembrane region" description="Helical" evidence="6">
    <location>
        <begin position="106"/>
        <end position="125"/>
    </location>
</feature>
<gene>
    <name evidence="8" type="ORF">RIL183_11821</name>
</gene>
<feature type="transmembrane region" description="Helical" evidence="6">
    <location>
        <begin position="81"/>
        <end position="100"/>
    </location>
</feature>
<dbReference type="PANTHER" id="PTHR43385:SF1">
    <property type="entry name" value="RIBOFLAVIN TRANSPORTER RIBJ"/>
    <property type="match status" value="1"/>
</dbReference>
<dbReference type="Pfam" id="PF07690">
    <property type="entry name" value="MFS_1"/>
    <property type="match status" value="1"/>
</dbReference>
<dbReference type="PANTHER" id="PTHR43385">
    <property type="entry name" value="RIBOFLAVIN TRANSPORTER RIBJ"/>
    <property type="match status" value="1"/>
</dbReference>
<evidence type="ECO:0000259" key="7">
    <source>
        <dbReference type="PROSITE" id="PS50850"/>
    </source>
</evidence>
<evidence type="ECO:0000256" key="3">
    <source>
        <dbReference type="ARBA" id="ARBA00022692"/>
    </source>
</evidence>
<feature type="transmembrane region" description="Helical" evidence="6">
    <location>
        <begin position="168"/>
        <end position="189"/>
    </location>
</feature>
<feature type="transmembrane region" description="Helical" evidence="6">
    <location>
        <begin position="46"/>
        <end position="69"/>
    </location>
</feature>
<feature type="transmembrane region" description="Helical" evidence="6">
    <location>
        <begin position="226"/>
        <end position="249"/>
    </location>
</feature>